<feature type="chain" id="PRO_5035307119" description="Secreted protein" evidence="2">
    <location>
        <begin position="19"/>
        <end position="73"/>
    </location>
</feature>
<feature type="region of interest" description="Disordered" evidence="1">
    <location>
        <begin position="15"/>
        <end position="44"/>
    </location>
</feature>
<dbReference type="AlphaFoldDB" id="A0A8J2SGK8"/>
<reference evidence="3" key="1">
    <citation type="submission" date="2021-11" db="EMBL/GenBank/DDBJ databases">
        <authorList>
            <consortium name="Genoscope - CEA"/>
            <person name="William W."/>
        </authorList>
    </citation>
    <scope>NUCLEOTIDE SEQUENCE</scope>
</reference>
<dbReference type="Proteomes" id="UP000789595">
    <property type="component" value="Unassembled WGS sequence"/>
</dbReference>
<feature type="signal peptide" evidence="2">
    <location>
        <begin position="1"/>
        <end position="18"/>
    </location>
</feature>
<evidence type="ECO:0000256" key="1">
    <source>
        <dbReference type="SAM" id="MobiDB-lite"/>
    </source>
</evidence>
<evidence type="ECO:0000256" key="2">
    <source>
        <dbReference type="SAM" id="SignalP"/>
    </source>
</evidence>
<proteinExistence type="predicted"/>
<evidence type="ECO:0000313" key="3">
    <source>
        <dbReference type="EMBL" id="CAH0370356.1"/>
    </source>
</evidence>
<evidence type="ECO:0000313" key="4">
    <source>
        <dbReference type="Proteomes" id="UP000789595"/>
    </source>
</evidence>
<evidence type="ECO:0008006" key="5">
    <source>
        <dbReference type="Google" id="ProtNLM"/>
    </source>
</evidence>
<sequence>MKLVLALAVGASAFGGFGKKSAAPAPSRGGGNQVAQGGQTPTNIQVVPRRRVFLPTCQRDDPDDEFGHPRARW</sequence>
<protein>
    <recommendedName>
        <fullName evidence="5">Secreted protein</fullName>
    </recommendedName>
</protein>
<keyword evidence="2" id="KW-0732">Signal</keyword>
<gene>
    <name evidence="3" type="ORF">PECAL_3P02350</name>
</gene>
<organism evidence="3 4">
    <name type="scientific">Pelagomonas calceolata</name>
    <dbReference type="NCBI Taxonomy" id="35677"/>
    <lineage>
        <taxon>Eukaryota</taxon>
        <taxon>Sar</taxon>
        <taxon>Stramenopiles</taxon>
        <taxon>Ochrophyta</taxon>
        <taxon>Pelagophyceae</taxon>
        <taxon>Pelagomonadales</taxon>
        <taxon>Pelagomonadaceae</taxon>
        <taxon>Pelagomonas</taxon>
    </lineage>
</organism>
<accession>A0A8J2SGK8</accession>
<feature type="compositionally biased region" description="Polar residues" evidence="1">
    <location>
        <begin position="33"/>
        <end position="44"/>
    </location>
</feature>
<keyword evidence="4" id="KW-1185">Reference proteome</keyword>
<name>A0A8J2SGK8_9STRA</name>
<comment type="caution">
    <text evidence="3">The sequence shown here is derived from an EMBL/GenBank/DDBJ whole genome shotgun (WGS) entry which is preliminary data.</text>
</comment>
<dbReference type="EMBL" id="CAKKNE010000003">
    <property type="protein sequence ID" value="CAH0370356.1"/>
    <property type="molecule type" value="Genomic_DNA"/>
</dbReference>